<feature type="chain" id="PRO_5038729011" description="Secreted protein" evidence="1">
    <location>
        <begin position="31"/>
        <end position="132"/>
    </location>
</feature>
<dbReference type="RefSeq" id="WP_147265730.1">
    <property type="nucleotide sequence ID" value="NZ_CP107943.1"/>
</dbReference>
<organism evidence="2 3">
    <name type="scientific">Nocardia puris</name>
    <dbReference type="NCBI Taxonomy" id="208602"/>
    <lineage>
        <taxon>Bacteria</taxon>
        <taxon>Bacillati</taxon>
        <taxon>Actinomycetota</taxon>
        <taxon>Actinomycetes</taxon>
        <taxon>Mycobacteriales</taxon>
        <taxon>Nocardiaceae</taxon>
        <taxon>Nocardia</taxon>
    </lineage>
</organism>
<proteinExistence type="predicted"/>
<comment type="caution">
    <text evidence="2">The sequence shown here is derived from an EMBL/GenBank/DDBJ whole genome shotgun (WGS) entry which is preliminary data.</text>
</comment>
<protein>
    <recommendedName>
        <fullName evidence="4">Secreted protein</fullName>
    </recommendedName>
</protein>
<name>A0A366E319_9NOCA</name>
<dbReference type="AlphaFoldDB" id="A0A366E319"/>
<dbReference type="Proteomes" id="UP000252586">
    <property type="component" value="Unassembled WGS sequence"/>
</dbReference>
<keyword evidence="1" id="KW-0732">Signal</keyword>
<evidence type="ECO:0008006" key="4">
    <source>
        <dbReference type="Google" id="ProtNLM"/>
    </source>
</evidence>
<keyword evidence="3" id="KW-1185">Reference proteome</keyword>
<reference evidence="2 3" key="1">
    <citation type="submission" date="2018-06" db="EMBL/GenBank/DDBJ databases">
        <title>Genomic Encyclopedia of Type Strains, Phase IV (KMG-IV): sequencing the most valuable type-strain genomes for metagenomic binning, comparative biology and taxonomic classification.</title>
        <authorList>
            <person name="Goeker M."/>
        </authorList>
    </citation>
    <scope>NUCLEOTIDE SEQUENCE [LARGE SCALE GENOMIC DNA]</scope>
    <source>
        <strain evidence="2 3">DSM 44599</strain>
    </source>
</reference>
<feature type="signal peptide" evidence="1">
    <location>
        <begin position="1"/>
        <end position="30"/>
    </location>
</feature>
<accession>A0A366E319</accession>
<sequence>MRWTTKVTGVSAVVAGIGAAMIATSGSAAAEPRDCVLDRTPTGASAHCGGDGTYILEVDCFGLNLAGGSPVFGPYNKSVTGFGGDPASRPARDCTMPLTLGQVGIAVDARITPFPTRPGLPPNAWEYDPGRR</sequence>
<dbReference type="OrthoDB" id="4556850at2"/>
<evidence type="ECO:0000256" key="1">
    <source>
        <dbReference type="SAM" id="SignalP"/>
    </source>
</evidence>
<dbReference type="EMBL" id="QNRE01000001">
    <property type="protein sequence ID" value="RBO96733.1"/>
    <property type="molecule type" value="Genomic_DNA"/>
</dbReference>
<evidence type="ECO:0000313" key="2">
    <source>
        <dbReference type="EMBL" id="RBO96733.1"/>
    </source>
</evidence>
<gene>
    <name evidence="2" type="ORF">DFR74_101749</name>
</gene>
<evidence type="ECO:0000313" key="3">
    <source>
        <dbReference type="Proteomes" id="UP000252586"/>
    </source>
</evidence>